<keyword evidence="3 6" id="KW-0812">Transmembrane</keyword>
<feature type="transmembrane region" description="Helical" evidence="6">
    <location>
        <begin position="327"/>
        <end position="352"/>
    </location>
</feature>
<dbReference type="InterPro" id="IPR036259">
    <property type="entry name" value="MFS_trans_sf"/>
</dbReference>
<dbReference type="Proteomes" id="UP001271007">
    <property type="component" value="Unassembled WGS sequence"/>
</dbReference>
<dbReference type="Gene3D" id="1.20.1250.20">
    <property type="entry name" value="MFS general substrate transporter like domains"/>
    <property type="match status" value="2"/>
</dbReference>
<evidence type="ECO:0000313" key="8">
    <source>
        <dbReference type="EMBL" id="KAK3053128.1"/>
    </source>
</evidence>
<name>A0AAJ0DNC8_9PEZI</name>
<reference evidence="8" key="1">
    <citation type="submission" date="2023-04" db="EMBL/GenBank/DDBJ databases">
        <title>Black Yeasts Isolated from many extreme environments.</title>
        <authorList>
            <person name="Coleine C."/>
            <person name="Stajich J.E."/>
            <person name="Selbmann L."/>
        </authorList>
    </citation>
    <scope>NUCLEOTIDE SEQUENCE</scope>
    <source>
        <strain evidence="8">CCFEE 5312</strain>
    </source>
</reference>
<feature type="transmembrane region" description="Helical" evidence="6">
    <location>
        <begin position="259"/>
        <end position="279"/>
    </location>
</feature>
<dbReference type="PROSITE" id="PS50850">
    <property type="entry name" value="MFS"/>
    <property type="match status" value="1"/>
</dbReference>
<keyword evidence="5 6" id="KW-0472">Membrane</keyword>
<feature type="transmembrane region" description="Helical" evidence="6">
    <location>
        <begin position="194"/>
        <end position="212"/>
    </location>
</feature>
<feature type="transmembrane region" description="Helical" evidence="6">
    <location>
        <begin position="135"/>
        <end position="157"/>
    </location>
</feature>
<proteinExistence type="predicted"/>
<dbReference type="InterPro" id="IPR020846">
    <property type="entry name" value="MFS_dom"/>
</dbReference>
<sequence length="527" mass="57986">MGLTSLKGEFPARESPFLDTSPTSLKGDFPFQNFPLFDTSSTSLKGDFSIQGRHLSNTSTSTGTGDLPVESTGVDKDDLLDRAYRKVDKRLLCWYIFVFTIIKLESHNIVNAAVMNLEAGTDIKHQLGDLTDVQWASILGAFHFPFIIVEPLSTLMLKRFTPRLWMGRIMITWGIIATCTGATQNFAGLFSCRFLLGIAEAGFLPSIIYHLTFWYPADRLPVRVAIGVALPTLSGSLSGILSFAISFLNGKRGLAGWRWLFIIEGIPAVLCGVITLIWLPNYPEDTNILTEPERTAILANRPKAQPNSKDQTWNTAQVKALLKDWTLYSFAFLWLCHVLGAFGIGSVLPTVIHELGIVSSGISQILTIPVPIIGGCILLIIAWLIQRKKLKPWLTAGILNICVLACYIALILVKGPLVRYILIMLAMIFGIGVLPILWPERIRATNGTTGAGLAIGLTTAVASTNGVISPHIYLERFAPTYRTSYIISIGMLVASTVLIAVTKVLLDRKRKQESSEEDENEMTQMNS</sequence>
<accession>A0AAJ0DNC8</accession>
<dbReference type="SUPFAM" id="SSF103473">
    <property type="entry name" value="MFS general substrate transporter"/>
    <property type="match status" value="1"/>
</dbReference>
<evidence type="ECO:0000256" key="2">
    <source>
        <dbReference type="ARBA" id="ARBA00022448"/>
    </source>
</evidence>
<protein>
    <recommendedName>
        <fullName evidence="7">Major facilitator superfamily (MFS) profile domain-containing protein</fullName>
    </recommendedName>
</protein>
<feature type="transmembrane region" description="Helical" evidence="6">
    <location>
        <begin position="224"/>
        <end position="247"/>
    </location>
</feature>
<keyword evidence="2" id="KW-0813">Transport</keyword>
<keyword evidence="9" id="KW-1185">Reference proteome</keyword>
<dbReference type="AlphaFoldDB" id="A0AAJ0DNC8"/>
<feature type="transmembrane region" description="Helical" evidence="6">
    <location>
        <begin position="450"/>
        <end position="473"/>
    </location>
</feature>
<feature type="transmembrane region" description="Helical" evidence="6">
    <location>
        <begin position="485"/>
        <end position="506"/>
    </location>
</feature>
<evidence type="ECO:0000256" key="5">
    <source>
        <dbReference type="ARBA" id="ARBA00023136"/>
    </source>
</evidence>
<dbReference type="InterPro" id="IPR011701">
    <property type="entry name" value="MFS"/>
</dbReference>
<feature type="transmembrane region" description="Helical" evidence="6">
    <location>
        <begin position="392"/>
        <end position="412"/>
    </location>
</feature>
<dbReference type="EMBL" id="JAWDJX010000017">
    <property type="protein sequence ID" value="KAK3053128.1"/>
    <property type="molecule type" value="Genomic_DNA"/>
</dbReference>
<evidence type="ECO:0000256" key="3">
    <source>
        <dbReference type="ARBA" id="ARBA00022692"/>
    </source>
</evidence>
<dbReference type="Pfam" id="PF07690">
    <property type="entry name" value="MFS_1"/>
    <property type="match status" value="1"/>
</dbReference>
<dbReference type="GO" id="GO:0016020">
    <property type="term" value="C:membrane"/>
    <property type="evidence" value="ECO:0007669"/>
    <property type="project" value="UniProtKB-SubCell"/>
</dbReference>
<feature type="domain" description="Major facilitator superfamily (MFS) profile" evidence="7">
    <location>
        <begin position="92"/>
        <end position="512"/>
    </location>
</feature>
<comment type="caution">
    <text evidence="8">The sequence shown here is derived from an EMBL/GenBank/DDBJ whole genome shotgun (WGS) entry which is preliminary data.</text>
</comment>
<feature type="transmembrane region" description="Helical" evidence="6">
    <location>
        <begin position="418"/>
        <end position="438"/>
    </location>
</feature>
<evidence type="ECO:0000256" key="4">
    <source>
        <dbReference type="ARBA" id="ARBA00022989"/>
    </source>
</evidence>
<dbReference type="PANTHER" id="PTHR43791:SF51">
    <property type="entry name" value="MAJOR FACILITATOR SUPERFAMILY (MFS) PROFILE DOMAIN-CONTAINING PROTEIN"/>
    <property type="match status" value="1"/>
</dbReference>
<feature type="transmembrane region" description="Helical" evidence="6">
    <location>
        <begin position="92"/>
        <end position="115"/>
    </location>
</feature>
<feature type="transmembrane region" description="Helical" evidence="6">
    <location>
        <begin position="364"/>
        <end position="385"/>
    </location>
</feature>
<feature type="transmembrane region" description="Helical" evidence="6">
    <location>
        <begin position="169"/>
        <end position="188"/>
    </location>
</feature>
<evidence type="ECO:0000256" key="6">
    <source>
        <dbReference type="SAM" id="Phobius"/>
    </source>
</evidence>
<keyword evidence="4 6" id="KW-1133">Transmembrane helix</keyword>
<dbReference type="GO" id="GO:0022857">
    <property type="term" value="F:transmembrane transporter activity"/>
    <property type="evidence" value="ECO:0007669"/>
    <property type="project" value="InterPro"/>
</dbReference>
<evidence type="ECO:0000256" key="1">
    <source>
        <dbReference type="ARBA" id="ARBA00004141"/>
    </source>
</evidence>
<evidence type="ECO:0000313" key="9">
    <source>
        <dbReference type="Proteomes" id="UP001271007"/>
    </source>
</evidence>
<gene>
    <name evidence="8" type="ORF">LTR09_005754</name>
</gene>
<organism evidence="8 9">
    <name type="scientific">Extremus antarcticus</name>
    <dbReference type="NCBI Taxonomy" id="702011"/>
    <lineage>
        <taxon>Eukaryota</taxon>
        <taxon>Fungi</taxon>
        <taxon>Dikarya</taxon>
        <taxon>Ascomycota</taxon>
        <taxon>Pezizomycotina</taxon>
        <taxon>Dothideomycetes</taxon>
        <taxon>Dothideomycetidae</taxon>
        <taxon>Mycosphaerellales</taxon>
        <taxon>Extremaceae</taxon>
        <taxon>Extremus</taxon>
    </lineage>
</organism>
<dbReference type="PANTHER" id="PTHR43791">
    <property type="entry name" value="PERMEASE-RELATED"/>
    <property type="match status" value="1"/>
</dbReference>
<comment type="subcellular location">
    <subcellularLocation>
        <location evidence="1">Membrane</location>
        <topology evidence="1">Multi-pass membrane protein</topology>
    </subcellularLocation>
</comment>
<evidence type="ECO:0000259" key="7">
    <source>
        <dbReference type="PROSITE" id="PS50850"/>
    </source>
</evidence>